<dbReference type="AlphaFoldDB" id="A0A345VM92"/>
<evidence type="ECO:0000313" key="5">
    <source>
        <dbReference type="Proteomes" id="UP000255411"/>
    </source>
</evidence>
<dbReference type="PANTHER" id="PTHR40449">
    <property type="entry name" value="ETHANOLAMINE UTILIZATION PROTEIN EUTS"/>
    <property type="match status" value="1"/>
</dbReference>
<accession>A0A345VM92</accession>
<dbReference type="InterPro" id="IPR044870">
    <property type="entry name" value="BMC_CP"/>
</dbReference>
<dbReference type="PANTHER" id="PTHR40449:SF2">
    <property type="entry name" value="BACTERIAL MICROCOMPARTMENT SHELL PROTEIN EUTS"/>
    <property type="match status" value="1"/>
</dbReference>
<keyword evidence="2" id="KW-1283">Bacterial microcompartment</keyword>
<dbReference type="RefSeq" id="WP_115130820.1">
    <property type="nucleotide sequence ID" value="NZ_CP022601.1"/>
</dbReference>
<dbReference type="InterPro" id="IPR009307">
    <property type="entry name" value="EutS/PduU/CutR"/>
</dbReference>
<sequence>MIDFEKERIIQEYVPGKQMTVAHLIAHPDPEVFEKLGILNSENSAVGIATITPCEAAIIAIDVATKNADVEIGFLDRFSGSLAIVGTYSAVYSGLESMIKVLRNDMGFETVDLSVS</sequence>
<protein>
    <submittedName>
        <fullName evidence="4">Propanediol utilization protein PduU</fullName>
    </submittedName>
</protein>
<reference evidence="4 5" key="1">
    <citation type="submission" date="2017-07" db="EMBL/GenBank/DDBJ databases">
        <title>Streptococcus pluranimalium as cause of bovine abortion.</title>
        <authorList>
            <person name="Rodriguez Campos S."/>
            <person name="Gobeli Brawand S."/>
            <person name="Brodard I."/>
            <person name="Rychener L."/>
            <person name="Perreten V."/>
        </authorList>
    </citation>
    <scope>NUCLEOTIDE SEQUENCE [LARGE SCALE GENOMIC DNA]</scope>
    <source>
        <strain evidence="4 5">14A0014</strain>
    </source>
</reference>
<dbReference type="SUPFAM" id="SSF143414">
    <property type="entry name" value="CcmK-like"/>
    <property type="match status" value="1"/>
</dbReference>
<dbReference type="InterPro" id="IPR000249">
    <property type="entry name" value="BMC_dom"/>
</dbReference>
<name>A0A345VM92_9STRE</name>
<comment type="subcellular location">
    <subcellularLocation>
        <location evidence="1">Bacterial microcompartment</location>
    </subcellularLocation>
</comment>
<dbReference type="PROSITE" id="PS51931">
    <property type="entry name" value="BMC_CP"/>
    <property type="match status" value="1"/>
</dbReference>
<evidence type="ECO:0000256" key="1">
    <source>
        <dbReference type="ARBA" id="ARBA00024322"/>
    </source>
</evidence>
<dbReference type="Gene3D" id="3.30.70.1710">
    <property type="match status" value="1"/>
</dbReference>
<dbReference type="Pfam" id="PF00936">
    <property type="entry name" value="BMC"/>
    <property type="match status" value="1"/>
</dbReference>
<dbReference type="EMBL" id="CP022601">
    <property type="protein sequence ID" value="AXJ13844.1"/>
    <property type="molecule type" value="Genomic_DNA"/>
</dbReference>
<proteinExistence type="predicted"/>
<dbReference type="InterPro" id="IPR037233">
    <property type="entry name" value="CcmK-like_sf"/>
</dbReference>
<evidence type="ECO:0000256" key="2">
    <source>
        <dbReference type="ARBA" id="ARBA00024446"/>
    </source>
</evidence>
<dbReference type="SMART" id="SM00877">
    <property type="entry name" value="BMC"/>
    <property type="match status" value="1"/>
</dbReference>
<dbReference type="PIRSF" id="PIRSF012296">
    <property type="entry name" value="EutS_PduU"/>
    <property type="match status" value="1"/>
</dbReference>
<evidence type="ECO:0000313" key="4">
    <source>
        <dbReference type="EMBL" id="AXJ13844.1"/>
    </source>
</evidence>
<organism evidence="4 5">
    <name type="scientific">Streptococcus pluranimalium</name>
    <dbReference type="NCBI Taxonomy" id="82348"/>
    <lineage>
        <taxon>Bacteria</taxon>
        <taxon>Bacillati</taxon>
        <taxon>Bacillota</taxon>
        <taxon>Bacilli</taxon>
        <taxon>Lactobacillales</taxon>
        <taxon>Streptococcaceae</taxon>
        <taxon>Streptococcus</taxon>
    </lineage>
</organism>
<evidence type="ECO:0000259" key="3">
    <source>
        <dbReference type="PROSITE" id="PS51931"/>
    </source>
</evidence>
<dbReference type="Proteomes" id="UP000255411">
    <property type="component" value="Chromosome"/>
</dbReference>
<gene>
    <name evidence="4" type="primary">pduU_1</name>
    <name evidence="4" type="ORF">Sp14A_19570</name>
</gene>
<dbReference type="GO" id="GO:0031469">
    <property type="term" value="C:bacterial microcompartment"/>
    <property type="evidence" value="ECO:0007669"/>
    <property type="project" value="UniProtKB-SubCell"/>
</dbReference>
<feature type="domain" description="BMC circularly permuted" evidence="3">
    <location>
        <begin position="8"/>
        <end position="108"/>
    </location>
</feature>